<evidence type="ECO:0000256" key="1">
    <source>
        <dbReference type="ARBA" id="ARBA00026101"/>
    </source>
</evidence>
<name>A0A3G4ZL25_9VIRU</name>
<dbReference type="InterPro" id="IPR004821">
    <property type="entry name" value="Cyt_trans-like"/>
</dbReference>
<accession>A0A3G4ZL25</accession>
<protein>
    <recommendedName>
        <fullName evidence="1">choline-phosphate cytidylyltransferase</fullName>
        <ecNumber evidence="1">2.7.7.15</ecNumber>
    </recommendedName>
</protein>
<organism evidence="3">
    <name type="scientific">Terrestrivirus sp</name>
    <dbReference type="NCBI Taxonomy" id="2487775"/>
    <lineage>
        <taxon>Viruses</taxon>
        <taxon>Varidnaviria</taxon>
        <taxon>Bamfordvirae</taxon>
        <taxon>Nucleocytoviricota</taxon>
        <taxon>Megaviricetes</taxon>
        <taxon>Imitervirales</taxon>
        <taxon>Mimiviridae</taxon>
        <taxon>Klosneuvirinae</taxon>
    </lineage>
</organism>
<reference evidence="3" key="1">
    <citation type="submission" date="2018-10" db="EMBL/GenBank/DDBJ databases">
        <title>Hidden diversity of soil giant viruses.</title>
        <authorList>
            <person name="Schulz F."/>
            <person name="Alteio L."/>
            <person name="Goudeau D."/>
            <person name="Ryan E.M."/>
            <person name="Malmstrom R.R."/>
            <person name="Blanchard J."/>
            <person name="Woyke T."/>
        </authorList>
    </citation>
    <scope>NUCLEOTIDE SEQUENCE</scope>
    <source>
        <strain evidence="3">TEV1</strain>
    </source>
</reference>
<dbReference type="Gene3D" id="3.40.50.620">
    <property type="entry name" value="HUPs"/>
    <property type="match status" value="1"/>
</dbReference>
<dbReference type="InterPro" id="IPR014729">
    <property type="entry name" value="Rossmann-like_a/b/a_fold"/>
</dbReference>
<evidence type="ECO:0000259" key="2">
    <source>
        <dbReference type="Pfam" id="PF01467"/>
    </source>
</evidence>
<sequence>MKDGKKVVFCNMVADMFHYGHMRFIEKVRATFIEPIYIVVGLTSDEDCASYKRVPVMTFDERVVTVRVSKLADEVMSTPAPLVETLQFLDEQGFDFTAHGDDFDIEKMKKYYGRIIDADRLITTPYEKSNNISTSELIRRIKSRE</sequence>
<dbReference type="PANTHER" id="PTHR10739:SF13">
    <property type="entry name" value="CHOLINE-PHOSPHATE CYTIDYLYLTRANSFERASE"/>
    <property type="match status" value="1"/>
</dbReference>
<dbReference type="EMBL" id="MK071980">
    <property type="protein sequence ID" value="AYV75537.1"/>
    <property type="molecule type" value="Genomic_DNA"/>
</dbReference>
<proteinExistence type="predicted"/>
<feature type="domain" description="Cytidyltransferase-like" evidence="2">
    <location>
        <begin position="15"/>
        <end position="140"/>
    </location>
</feature>
<dbReference type="SUPFAM" id="SSF52374">
    <property type="entry name" value="Nucleotidylyl transferase"/>
    <property type="match status" value="1"/>
</dbReference>
<dbReference type="PANTHER" id="PTHR10739">
    <property type="entry name" value="CYTIDYLYLTRANSFERASE"/>
    <property type="match status" value="1"/>
</dbReference>
<gene>
    <name evidence="3" type="ORF">Terrestrivirus2_45</name>
</gene>
<dbReference type="NCBIfam" id="TIGR00125">
    <property type="entry name" value="cyt_tran_rel"/>
    <property type="match status" value="1"/>
</dbReference>
<dbReference type="GO" id="GO:0031210">
    <property type="term" value="F:phosphatidylcholine binding"/>
    <property type="evidence" value="ECO:0007669"/>
    <property type="project" value="TreeGrafter"/>
</dbReference>
<dbReference type="InterPro" id="IPR045049">
    <property type="entry name" value="Pcy1-like"/>
</dbReference>
<dbReference type="Pfam" id="PF01467">
    <property type="entry name" value="CTP_transf_like"/>
    <property type="match status" value="1"/>
</dbReference>
<dbReference type="GO" id="GO:0004105">
    <property type="term" value="F:choline-phosphate cytidylyltransferase activity"/>
    <property type="evidence" value="ECO:0007669"/>
    <property type="project" value="UniProtKB-EC"/>
</dbReference>
<evidence type="ECO:0000313" key="3">
    <source>
        <dbReference type="EMBL" id="AYV75537.1"/>
    </source>
</evidence>
<dbReference type="EC" id="2.7.7.15" evidence="1"/>